<reference evidence="5" key="1">
    <citation type="journal article" date="2016" name="Genome Announc.">
        <title>Genome sequences of three species of Hanseniaspora isolated from spontaneous wine fermentations.</title>
        <authorList>
            <person name="Sternes P.R."/>
            <person name="Lee D."/>
            <person name="Kutyna D.R."/>
            <person name="Borneman A.R."/>
        </authorList>
    </citation>
    <scope>NUCLEOTIDE SEQUENCE [LARGE SCALE GENOMIC DNA]</scope>
    <source>
        <strain evidence="5">AWRI3578</strain>
    </source>
</reference>
<dbReference type="AlphaFoldDB" id="A0A1E5RMA9"/>
<keyword evidence="5" id="KW-1185">Reference proteome</keyword>
<dbReference type="PANTHER" id="PTHR43094:SF1">
    <property type="entry name" value="AMINOTRANSFERASE CLASS-III"/>
    <property type="match status" value="1"/>
</dbReference>
<dbReference type="GO" id="GO:0030170">
    <property type="term" value="F:pyridoxal phosphate binding"/>
    <property type="evidence" value="ECO:0007669"/>
    <property type="project" value="InterPro"/>
</dbReference>
<keyword evidence="2 3" id="KW-0663">Pyridoxal phosphate</keyword>
<keyword evidence="4" id="KW-0032">Aminotransferase</keyword>
<sequence length="473" mass="51630">MSDSVVFQSVISKKPPHVIKAKGVYMTVEKDGKTYELLDGVTGAAVGALGAGDEEVYEIINDAAKKSFYTYPSLIGNQHSEDLAQFYIDNSPKGAFASALWCCSGSESNENAMKIIRQYWLEKGNTKKIKFMSRETSYHGFTLGALSISSNGRAETFKDSLIDQSKCPKMPVCYPYRHQKDGQTEEEYTQQLLDAAEKLIIESDPETIASMTVETLPGSSLGTVPPPKGYLPGLRRLCDKYDILFHLDEVMCGTGRSNPNGGLNCWENFLEPGQFPDIQTVGKTLGSGYVTIAGVLVGPKIKAAYDAGSGATVGSHTYASHGFNCAVALGIQKKIMREGLTKNIFEKGNKLGALLKAKFLESGENNIVGDVRGIGGFWSIEFVKDKKTKEVFDKKLDIGHKMQDLCFLRGLNVMGMQGCQDNIKGEGDFILLAPAFVVTDEDIEEIVKRVSLAIEDCTELLLCDGSISDELFS</sequence>
<name>A0A1E5RMA9_9ASCO</name>
<evidence type="ECO:0000313" key="5">
    <source>
        <dbReference type="Proteomes" id="UP000095605"/>
    </source>
</evidence>
<proteinExistence type="inferred from homology"/>
<dbReference type="Proteomes" id="UP000095605">
    <property type="component" value="Unassembled WGS sequence"/>
</dbReference>
<dbReference type="InterPro" id="IPR015422">
    <property type="entry name" value="PyrdxlP-dep_Trfase_small"/>
</dbReference>
<organism evidence="4 5">
    <name type="scientific">Hanseniaspora opuntiae</name>
    <dbReference type="NCBI Taxonomy" id="211096"/>
    <lineage>
        <taxon>Eukaryota</taxon>
        <taxon>Fungi</taxon>
        <taxon>Dikarya</taxon>
        <taxon>Ascomycota</taxon>
        <taxon>Saccharomycotina</taxon>
        <taxon>Saccharomycetes</taxon>
        <taxon>Saccharomycodales</taxon>
        <taxon>Saccharomycodaceae</taxon>
        <taxon>Hanseniaspora</taxon>
    </lineage>
</organism>
<dbReference type="InterPro" id="IPR015424">
    <property type="entry name" value="PyrdxlP-dep_Trfase"/>
</dbReference>
<dbReference type="GO" id="GO:0005829">
    <property type="term" value="C:cytosol"/>
    <property type="evidence" value="ECO:0007669"/>
    <property type="project" value="TreeGrafter"/>
</dbReference>
<dbReference type="Pfam" id="PF00202">
    <property type="entry name" value="Aminotran_3"/>
    <property type="match status" value="1"/>
</dbReference>
<dbReference type="OrthoDB" id="10261433at2759"/>
<keyword evidence="4" id="KW-0808">Transferase</keyword>
<dbReference type="PANTHER" id="PTHR43094">
    <property type="entry name" value="AMINOTRANSFERASE"/>
    <property type="match status" value="1"/>
</dbReference>
<evidence type="ECO:0000256" key="3">
    <source>
        <dbReference type="RuleBase" id="RU003560"/>
    </source>
</evidence>
<evidence type="ECO:0000313" key="4">
    <source>
        <dbReference type="EMBL" id="OEJ88050.1"/>
    </source>
</evidence>
<protein>
    <submittedName>
        <fullName evidence="4">Putative aminotransferase</fullName>
    </submittedName>
</protein>
<evidence type="ECO:0000256" key="1">
    <source>
        <dbReference type="ARBA" id="ARBA00008954"/>
    </source>
</evidence>
<comment type="caution">
    <text evidence="4">The sequence shown here is derived from an EMBL/GenBank/DDBJ whole genome shotgun (WGS) entry which is preliminary data.</text>
</comment>
<dbReference type="SUPFAM" id="SSF53383">
    <property type="entry name" value="PLP-dependent transferases"/>
    <property type="match status" value="1"/>
</dbReference>
<gene>
    <name evidence="4" type="ORF">AWRI3578_g1983</name>
</gene>
<evidence type="ECO:0000256" key="2">
    <source>
        <dbReference type="ARBA" id="ARBA00022898"/>
    </source>
</evidence>
<dbReference type="InterPro" id="IPR005814">
    <property type="entry name" value="Aminotrans_3"/>
</dbReference>
<dbReference type="InterPro" id="IPR015421">
    <property type="entry name" value="PyrdxlP-dep_Trfase_major"/>
</dbReference>
<dbReference type="Gene3D" id="3.40.640.10">
    <property type="entry name" value="Type I PLP-dependent aspartate aminotransferase-like (Major domain)"/>
    <property type="match status" value="1"/>
</dbReference>
<comment type="similarity">
    <text evidence="1 3">Belongs to the class-III pyridoxal-phosphate-dependent aminotransferase family.</text>
</comment>
<dbReference type="EMBL" id="LPNL01000004">
    <property type="protein sequence ID" value="OEJ88050.1"/>
    <property type="molecule type" value="Genomic_DNA"/>
</dbReference>
<dbReference type="Gene3D" id="3.90.1150.10">
    <property type="entry name" value="Aspartate Aminotransferase, domain 1"/>
    <property type="match status" value="1"/>
</dbReference>
<dbReference type="GO" id="GO:0008483">
    <property type="term" value="F:transaminase activity"/>
    <property type="evidence" value="ECO:0007669"/>
    <property type="project" value="UniProtKB-KW"/>
</dbReference>
<accession>A0A1E5RMA9</accession>